<evidence type="ECO:0000256" key="7">
    <source>
        <dbReference type="ARBA" id="ARBA00022603"/>
    </source>
</evidence>
<evidence type="ECO:0000256" key="13">
    <source>
        <dbReference type="ARBA" id="ARBA00047283"/>
    </source>
</evidence>
<evidence type="ECO:0000256" key="6">
    <source>
        <dbReference type="ARBA" id="ARBA00022552"/>
    </source>
</evidence>
<keyword evidence="9 14" id="KW-0949">S-adenosyl-L-methionine</keyword>
<dbReference type="Pfam" id="PF22458">
    <property type="entry name" value="RsmF-B_ferredox"/>
    <property type="match status" value="1"/>
</dbReference>
<keyword evidence="10 14" id="KW-0694">RNA-binding</keyword>
<comment type="function">
    <text evidence="1">Specifically methylates the cytosine at position 967 (m5C967) of 16S rRNA.</text>
</comment>
<dbReference type="SUPFAM" id="SSF53335">
    <property type="entry name" value="S-adenosyl-L-methionine-dependent methyltransferases"/>
    <property type="match status" value="1"/>
</dbReference>
<dbReference type="Pfam" id="PF01189">
    <property type="entry name" value="Methyltr_RsmB-F"/>
    <property type="match status" value="1"/>
</dbReference>
<accession>A0ABS2QQT4</accession>
<dbReference type="CDD" id="cd02440">
    <property type="entry name" value="AdoMet_MTases"/>
    <property type="match status" value="1"/>
</dbReference>
<dbReference type="NCBIfam" id="NF011494">
    <property type="entry name" value="PRK14902.1"/>
    <property type="match status" value="1"/>
</dbReference>
<comment type="caution">
    <text evidence="16">The sequence shown here is derived from an EMBL/GenBank/DDBJ whole genome shotgun (WGS) entry which is preliminary data.</text>
</comment>
<dbReference type="GO" id="GO:0032259">
    <property type="term" value="P:methylation"/>
    <property type="evidence" value="ECO:0007669"/>
    <property type="project" value="UniProtKB-KW"/>
</dbReference>
<dbReference type="InterPro" id="IPR035926">
    <property type="entry name" value="NusB-like_sf"/>
</dbReference>
<dbReference type="GO" id="GO:0008168">
    <property type="term" value="F:methyltransferase activity"/>
    <property type="evidence" value="ECO:0007669"/>
    <property type="project" value="UniProtKB-KW"/>
</dbReference>
<evidence type="ECO:0000256" key="11">
    <source>
        <dbReference type="ARBA" id="ARBA00030399"/>
    </source>
</evidence>
<evidence type="ECO:0000256" key="1">
    <source>
        <dbReference type="ARBA" id="ARBA00002724"/>
    </source>
</evidence>
<dbReference type="Proteomes" id="UP000809829">
    <property type="component" value="Unassembled WGS sequence"/>
</dbReference>
<keyword evidence="17" id="KW-1185">Reference proteome</keyword>
<comment type="similarity">
    <text evidence="3 14">Belongs to the class I-like SAM-binding methyltransferase superfamily. RsmB/NOP family.</text>
</comment>
<reference evidence="16 17" key="1">
    <citation type="submission" date="2021-01" db="EMBL/GenBank/DDBJ databases">
        <title>Genomic Encyclopedia of Type Strains, Phase IV (KMG-IV): sequencing the most valuable type-strain genomes for metagenomic binning, comparative biology and taxonomic classification.</title>
        <authorList>
            <person name="Goeker M."/>
        </authorList>
    </citation>
    <scope>NUCLEOTIDE SEQUENCE [LARGE SCALE GENOMIC DNA]</scope>
    <source>
        <strain evidence="16 17">DSM 104297</strain>
    </source>
</reference>
<dbReference type="PANTHER" id="PTHR22807:SF53">
    <property type="entry name" value="RIBOSOMAL RNA SMALL SUBUNIT METHYLTRANSFERASE B-RELATED"/>
    <property type="match status" value="1"/>
</dbReference>
<dbReference type="Gene3D" id="3.30.70.1170">
    <property type="entry name" value="Sun protein, domain 3"/>
    <property type="match status" value="1"/>
</dbReference>
<dbReference type="PROSITE" id="PS01153">
    <property type="entry name" value="NOL1_NOP2_SUN"/>
    <property type="match status" value="1"/>
</dbReference>
<dbReference type="Gene3D" id="1.10.940.10">
    <property type="entry name" value="NusB-like"/>
    <property type="match status" value="1"/>
</dbReference>
<dbReference type="InterPro" id="IPR029063">
    <property type="entry name" value="SAM-dependent_MTases_sf"/>
</dbReference>
<feature type="binding site" evidence="14">
    <location>
        <position position="329"/>
    </location>
    <ligand>
        <name>S-adenosyl-L-methionine</name>
        <dbReference type="ChEBI" id="CHEBI:59789"/>
    </ligand>
</feature>
<sequence>MSRYNVRSIALDILLSIEKNQAFSNLLLNKSIEKHEVRGKDAGLLTEIVYGSIQRRDTLDYYLAPFIKNPKKLQSWVRVLLRLSVYQMIYLDRVPDRAIIHEAVEIAKQKGHRGISSMVNGVLRSIQREGVRSFEEIQDPLERVAIETSHPLWLVKRWAEQYGMDRTREICMANLTAPKQTIRVNTARFTVDEVKAQLQEEGIAVEKGEFAPEALEVQKGNAAYTEAFKKGMFTIQDESSMLVAHALNVEENETVLDSCAAPGGKSTHIAELLKGTGKVISLDIHDHKVKLIAEQATRLQLTNIEPTVLDSRKAGDSFGKESFDRILVDAPCSGFGVMRRKPDLKYVKTQKDVEQLSHIQLQILEAVAPLLKSNGILVYSTCTIDQEENSDVVHAFLQKNDQFKEDNTFVDRVPEQLKQNVKHGQIQLLPDQQHSDGFYIACLRKQV</sequence>
<evidence type="ECO:0000256" key="12">
    <source>
        <dbReference type="ARBA" id="ARBA00031088"/>
    </source>
</evidence>
<dbReference type="NCBIfam" id="TIGR00563">
    <property type="entry name" value="rsmB"/>
    <property type="match status" value="1"/>
</dbReference>
<feature type="binding site" evidence="14">
    <location>
        <begin position="259"/>
        <end position="265"/>
    </location>
    <ligand>
        <name>S-adenosyl-L-methionine</name>
        <dbReference type="ChEBI" id="CHEBI:59789"/>
    </ligand>
</feature>
<organism evidence="16 17">
    <name type="scientific">Priestia iocasae</name>
    <dbReference type="NCBI Taxonomy" id="2291674"/>
    <lineage>
        <taxon>Bacteria</taxon>
        <taxon>Bacillati</taxon>
        <taxon>Bacillota</taxon>
        <taxon>Bacilli</taxon>
        <taxon>Bacillales</taxon>
        <taxon>Bacillaceae</taxon>
        <taxon>Priestia</taxon>
    </lineage>
</organism>
<dbReference type="InterPro" id="IPR018314">
    <property type="entry name" value="RsmB/NOL1/NOP2-like_CS"/>
</dbReference>
<dbReference type="PANTHER" id="PTHR22807">
    <property type="entry name" value="NOP2 YEAST -RELATED NOL1/NOP2/FMU SUN DOMAIN-CONTAINING"/>
    <property type="match status" value="1"/>
</dbReference>
<proteinExistence type="inferred from homology"/>
<keyword evidence="5" id="KW-0963">Cytoplasm</keyword>
<dbReference type="PRINTS" id="PR02008">
    <property type="entry name" value="RCMTFAMILY"/>
</dbReference>
<dbReference type="EC" id="2.1.1.176" evidence="4"/>
<evidence type="ECO:0000256" key="10">
    <source>
        <dbReference type="ARBA" id="ARBA00022884"/>
    </source>
</evidence>
<evidence type="ECO:0000256" key="8">
    <source>
        <dbReference type="ARBA" id="ARBA00022679"/>
    </source>
</evidence>
<dbReference type="Pfam" id="PF01029">
    <property type="entry name" value="NusB"/>
    <property type="match status" value="1"/>
</dbReference>
<evidence type="ECO:0000313" key="17">
    <source>
        <dbReference type="Proteomes" id="UP000809829"/>
    </source>
</evidence>
<gene>
    <name evidence="16" type="ORF">JOC83_000641</name>
</gene>
<dbReference type="EMBL" id="JAFBFC010000001">
    <property type="protein sequence ID" value="MBM7701815.1"/>
    <property type="molecule type" value="Genomic_DNA"/>
</dbReference>
<dbReference type="InterPro" id="IPR006027">
    <property type="entry name" value="NusB_RsmB_TIM44"/>
</dbReference>
<comment type="subcellular location">
    <subcellularLocation>
        <location evidence="2">Cytoplasm</location>
    </subcellularLocation>
</comment>
<evidence type="ECO:0000313" key="16">
    <source>
        <dbReference type="EMBL" id="MBM7701815.1"/>
    </source>
</evidence>
<dbReference type="InterPro" id="IPR023267">
    <property type="entry name" value="RCMT"/>
</dbReference>
<dbReference type="InterPro" id="IPR001678">
    <property type="entry name" value="MeTrfase_RsmB-F_NOP2_dom"/>
</dbReference>
<comment type="catalytic activity">
    <reaction evidence="13">
        <text>cytidine(967) in 16S rRNA + S-adenosyl-L-methionine = 5-methylcytidine(967) in 16S rRNA + S-adenosyl-L-homocysteine + H(+)</text>
        <dbReference type="Rhea" id="RHEA:42748"/>
        <dbReference type="Rhea" id="RHEA-COMP:10219"/>
        <dbReference type="Rhea" id="RHEA-COMP:10220"/>
        <dbReference type="ChEBI" id="CHEBI:15378"/>
        <dbReference type="ChEBI" id="CHEBI:57856"/>
        <dbReference type="ChEBI" id="CHEBI:59789"/>
        <dbReference type="ChEBI" id="CHEBI:74483"/>
        <dbReference type="ChEBI" id="CHEBI:82748"/>
        <dbReference type="EC" id="2.1.1.176"/>
    </reaction>
</comment>
<evidence type="ECO:0000256" key="4">
    <source>
        <dbReference type="ARBA" id="ARBA00012140"/>
    </source>
</evidence>
<keyword evidence="8 14" id="KW-0808">Transferase</keyword>
<evidence type="ECO:0000256" key="14">
    <source>
        <dbReference type="PROSITE-ProRule" id="PRU01023"/>
    </source>
</evidence>
<dbReference type="InterPro" id="IPR004573">
    <property type="entry name" value="rRNA_ssu_MeTfrase_B"/>
</dbReference>
<keyword evidence="6" id="KW-0698">rRNA processing</keyword>
<dbReference type="PROSITE" id="PS51686">
    <property type="entry name" value="SAM_MT_RSMB_NOP"/>
    <property type="match status" value="1"/>
</dbReference>
<feature type="active site" description="Nucleophile" evidence="14">
    <location>
        <position position="382"/>
    </location>
</feature>
<dbReference type="SUPFAM" id="SSF48013">
    <property type="entry name" value="NusB-like"/>
    <property type="match status" value="1"/>
</dbReference>
<dbReference type="InterPro" id="IPR054728">
    <property type="entry name" value="RsmB-like_ferredoxin"/>
</dbReference>
<dbReference type="InterPro" id="IPR049560">
    <property type="entry name" value="MeTrfase_RsmB-F_NOP2_cat"/>
</dbReference>
<evidence type="ECO:0000256" key="2">
    <source>
        <dbReference type="ARBA" id="ARBA00004496"/>
    </source>
</evidence>
<keyword evidence="7 14" id="KW-0489">Methyltransferase</keyword>
<dbReference type="RefSeq" id="WP_205183658.1">
    <property type="nucleotide sequence ID" value="NZ_JAFBFC010000001.1"/>
</dbReference>
<feature type="binding site" evidence="14">
    <location>
        <position position="310"/>
    </location>
    <ligand>
        <name>S-adenosyl-L-methionine</name>
        <dbReference type="ChEBI" id="CHEBI:59789"/>
    </ligand>
</feature>
<feature type="binding site" evidence="14">
    <location>
        <position position="283"/>
    </location>
    <ligand>
        <name>S-adenosyl-L-methionine</name>
        <dbReference type="ChEBI" id="CHEBI:59789"/>
    </ligand>
</feature>
<evidence type="ECO:0000256" key="5">
    <source>
        <dbReference type="ARBA" id="ARBA00022490"/>
    </source>
</evidence>
<evidence type="ECO:0000256" key="3">
    <source>
        <dbReference type="ARBA" id="ARBA00007494"/>
    </source>
</evidence>
<evidence type="ECO:0000256" key="9">
    <source>
        <dbReference type="ARBA" id="ARBA00022691"/>
    </source>
</evidence>
<feature type="domain" description="SAM-dependent MTase RsmB/NOP-type" evidence="15">
    <location>
        <begin position="170"/>
        <end position="446"/>
    </location>
</feature>
<name>A0ABS2QQT4_9BACI</name>
<dbReference type="Gene3D" id="3.40.50.150">
    <property type="entry name" value="Vaccinia Virus protein VP39"/>
    <property type="match status" value="1"/>
</dbReference>
<evidence type="ECO:0000259" key="15">
    <source>
        <dbReference type="PROSITE" id="PS51686"/>
    </source>
</evidence>
<protein>
    <recommendedName>
        <fullName evidence="4">16S rRNA (cytosine(967)-C(5))-methyltransferase</fullName>
        <ecNumber evidence="4">2.1.1.176</ecNumber>
    </recommendedName>
    <alternativeName>
        <fullName evidence="11">16S rRNA m5C967 methyltransferase</fullName>
    </alternativeName>
    <alternativeName>
        <fullName evidence="12">rRNA (cytosine-C(5)-)-methyltransferase RsmB</fullName>
    </alternativeName>
</protein>